<sequence>MRAVTASEGLNLLTALGVNVLVLDADTVTLTLSGSRIIARVHVRRSPPSRWDIQRDVESGRSRGPAPDIFLYVVPKASVGLAEAALADSGIAVVSLEDGVVILVGKREDDTLRGALSSDRGPGTGRGRVAWGRFALLRVLLRTSRPRTQMDLAAECGVSQVTVSNGLRALDTAVVRDEGGWRAARPETLWDRFLAEYPGPQGISSYWLSLDAIVRQAQTLRDAAAKLDVIVSGDPAADLVAPWRVARRAVVYARTGLDLARLGFSETTPESATLEYVVPADPTIWSTARAWTSMVSGWTADPVLVAWDVQRTGGPDAAAAVERTRRTVLDGFQARVASSTR</sequence>
<dbReference type="EMBL" id="SOGQ01000095">
    <property type="protein sequence ID" value="TFC93433.1"/>
    <property type="molecule type" value="Genomic_DNA"/>
</dbReference>
<dbReference type="RefSeq" id="WP_134433389.1">
    <property type="nucleotide sequence ID" value="NZ_SOGQ01000095.1"/>
</dbReference>
<evidence type="ECO:0000313" key="1">
    <source>
        <dbReference type="EMBL" id="TFC93433.1"/>
    </source>
</evidence>
<protein>
    <submittedName>
        <fullName evidence="1">Uncharacterized protein</fullName>
    </submittedName>
</protein>
<gene>
    <name evidence="1" type="ORF">E3T28_16640</name>
</gene>
<keyword evidence="2" id="KW-1185">Reference proteome</keyword>
<dbReference type="Proteomes" id="UP000297853">
    <property type="component" value="Unassembled WGS sequence"/>
</dbReference>
<proteinExistence type="predicted"/>
<evidence type="ECO:0000313" key="2">
    <source>
        <dbReference type="Proteomes" id="UP000297853"/>
    </source>
</evidence>
<accession>A0ABY2IUJ5</accession>
<organism evidence="1 2">
    <name type="scientific">Cryobacterium sinapicolor</name>
    <dbReference type="NCBI Taxonomy" id="1259236"/>
    <lineage>
        <taxon>Bacteria</taxon>
        <taxon>Bacillati</taxon>
        <taxon>Actinomycetota</taxon>
        <taxon>Actinomycetes</taxon>
        <taxon>Micrococcales</taxon>
        <taxon>Microbacteriaceae</taxon>
        <taxon>Cryobacterium</taxon>
    </lineage>
</organism>
<reference evidence="1 2" key="1">
    <citation type="submission" date="2019-03" db="EMBL/GenBank/DDBJ databases">
        <title>Genomics of glacier-inhabiting Cryobacterium strains.</title>
        <authorList>
            <person name="Liu Q."/>
            <person name="Xin Y.-H."/>
        </authorList>
    </citation>
    <scope>NUCLEOTIDE SEQUENCE [LARGE SCALE GENOMIC DNA]</scope>
    <source>
        <strain evidence="1 2">TMT1-23-1</strain>
    </source>
</reference>
<name>A0ABY2IUJ5_9MICO</name>
<comment type="caution">
    <text evidence="1">The sequence shown here is derived from an EMBL/GenBank/DDBJ whole genome shotgun (WGS) entry which is preliminary data.</text>
</comment>